<evidence type="ECO:0000256" key="1">
    <source>
        <dbReference type="ARBA" id="ARBA00008560"/>
    </source>
</evidence>
<dbReference type="HAMAP" id="MF_00340">
    <property type="entry name" value="Ribosomal_bL32"/>
    <property type="match status" value="1"/>
</dbReference>
<dbReference type="GO" id="GO:0006412">
    <property type="term" value="P:translation"/>
    <property type="evidence" value="ECO:0007669"/>
    <property type="project" value="UniProtKB-UniRule"/>
</dbReference>
<sequence length="60" mass="6711">MAVPKRRQSKARRDKRRTHKKLVAPAIALCPHCHEATMAYGVCPSCGTYKGKEYLPAKEA</sequence>
<dbReference type="Pfam" id="PF01783">
    <property type="entry name" value="Ribosomal_L32p"/>
    <property type="match status" value="1"/>
</dbReference>
<dbReference type="PANTHER" id="PTHR35534:SF1">
    <property type="entry name" value="LARGE RIBOSOMAL SUBUNIT PROTEIN BL32"/>
    <property type="match status" value="1"/>
</dbReference>
<keyword evidence="3 5" id="KW-0687">Ribonucleoprotein</keyword>
<evidence type="ECO:0000313" key="6">
    <source>
        <dbReference type="EMBL" id="MBI4596758.1"/>
    </source>
</evidence>
<dbReference type="SUPFAM" id="SSF57829">
    <property type="entry name" value="Zn-binding ribosomal proteins"/>
    <property type="match status" value="1"/>
</dbReference>
<evidence type="ECO:0000256" key="4">
    <source>
        <dbReference type="ARBA" id="ARBA00035178"/>
    </source>
</evidence>
<comment type="similarity">
    <text evidence="1 5">Belongs to the bacterial ribosomal protein bL32 family.</text>
</comment>
<name>A0A933LR18_UNCTE</name>
<proteinExistence type="inferred from homology"/>
<dbReference type="GO" id="GO:0003735">
    <property type="term" value="F:structural constituent of ribosome"/>
    <property type="evidence" value="ECO:0007669"/>
    <property type="project" value="InterPro"/>
</dbReference>
<keyword evidence="2 5" id="KW-0689">Ribosomal protein</keyword>
<dbReference type="InterPro" id="IPR011332">
    <property type="entry name" value="Ribosomal_zn-bd"/>
</dbReference>
<dbReference type="InterPro" id="IPR044957">
    <property type="entry name" value="Ribosomal_bL32_bact"/>
</dbReference>
<dbReference type="GO" id="GO:0015934">
    <property type="term" value="C:large ribosomal subunit"/>
    <property type="evidence" value="ECO:0007669"/>
    <property type="project" value="InterPro"/>
</dbReference>
<dbReference type="EMBL" id="JACQWF010000442">
    <property type="protein sequence ID" value="MBI4596758.1"/>
    <property type="molecule type" value="Genomic_DNA"/>
</dbReference>
<protein>
    <recommendedName>
        <fullName evidence="4 5">Large ribosomal subunit protein bL32</fullName>
    </recommendedName>
</protein>
<evidence type="ECO:0000256" key="3">
    <source>
        <dbReference type="ARBA" id="ARBA00023274"/>
    </source>
</evidence>
<evidence type="ECO:0000256" key="2">
    <source>
        <dbReference type="ARBA" id="ARBA00022980"/>
    </source>
</evidence>
<dbReference type="InterPro" id="IPR002677">
    <property type="entry name" value="Ribosomal_bL32"/>
</dbReference>
<comment type="caution">
    <text evidence="6">The sequence shown here is derived from an EMBL/GenBank/DDBJ whole genome shotgun (WGS) entry which is preliminary data.</text>
</comment>
<dbReference type="AlphaFoldDB" id="A0A933LR18"/>
<gene>
    <name evidence="5 6" type="primary">rpmF</name>
    <name evidence="6" type="ORF">HY730_10370</name>
</gene>
<dbReference type="NCBIfam" id="TIGR01031">
    <property type="entry name" value="rpmF_bact"/>
    <property type="match status" value="1"/>
</dbReference>
<evidence type="ECO:0000256" key="5">
    <source>
        <dbReference type="HAMAP-Rule" id="MF_00340"/>
    </source>
</evidence>
<dbReference type="Proteomes" id="UP000772181">
    <property type="component" value="Unassembled WGS sequence"/>
</dbReference>
<accession>A0A933LR18</accession>
<evidence type="ECO:0000313" key="7">
    <source>
        <dbReference type="Proteomes" id="UP000772181"/>
    </source>
</evidence>
<reference evidence="6" key="1">
    <citation type="submission" date="2020-07" db="EMBL/GenBank/DDBJ databases">
        <title>Huge and variable diversity of episymbiotic CPR bacteria and DPANN archaea in groundwater ecosystems.</title>
        <authorList>
            <person name="He C.Y."/>
            <person name="Keren R."/>
            <person name="Whittaker M."/>
            <person name="Farag I.F."/>
            <person name="Doudna J."/>
            <person name="Cate J.H.D."/>
            <person name="Banfield J.F."/>
        </authorList>
    </citation>
    <scope>NUCLEOTIDE SEQUENCE</scope>
    <source>
        <strain evidence="6">NC_groundwater_1482_Ag_S-0.65um_47_24</strain>
    </source>
</reference>
<dbReference type="PANTHER" id="PTHR35534">
    <property type="entry name" value="50S RIBOSOMAL PROTEIN L32"/>
    <property type="match status" value="1"/>
</dbReference>
<organism evidence="6 7">
    <name type="scientific">Tectimicrobiota bacterium</name>
    <dbReference type="NCBI Taxonomy" id="2528274"/>
    <lineage>
        <taxon>Bacteria</taxon>
        <taxon>Pseudomonadati</taxon>
        <taxon>Nitrospinota/Tectimicrobiota group</taxon>
        <taxon>Candidatus Tectimicrobiota</taxon>
    </lineage>
</organism>